<feature type="binding site" evidence="10">
    <location>
        <begin position="148"/>
        <end position="151"/>
    </location>
    <ligand>
        <name>substrate</name>
    </ligand>
</feature>
<proteinExistence type="inferred from homology"/>
<comment type="cofactor">
    <cofactor evidence="10">
        <name>Mg(2+)</name>
        <dbReference type="ChEBI" id="CHEBI:18420"/>
    </cofactor>
    <text evidence="10">Binds 1 Mg(2+) ion per subunit.</text>
</comment>
<dbReference type="Proteomes" id="UP000199452">
    <property type="component" value="Unassembled WGS sequence"/>
</dbReference>
<evidence type="ECO:0000256" key="11">
    <source>
        <dbReference type="RuleBase" id="RU003781"/>
    </source>
</evidence>
<dbReference type="PANTHER" id="PTHR11067">
    <property type="entry name" value="INOSINE TRIPHOSPHATE PYROPHOSPHATASE/HAM1 PROTEIN"/>
    <property type="match status" value="1"/>
</dbReference>
<dbReference type="EC" id="3.6.1.66" evidence="10"/>
<dbReference type="EMBL" id="FMYP01000047">
    <property type="protein sequence ID" value="SDC73429.1"/>
    <property type="molecule type" value="Genomic_DNA"/>
</dbReference>
<evidence type="ECO:0000256" key="10">
    <source>
        <dbReference type="HAMAP-Rule" id="MF_01405"/>
    </source>
</evidence>
<keyword evidence="3 10" id="KW-0479">Metal-binding</keyword>
<protein>
    <recommendedName>
        <fullName evidence="10">dITP/XTP pyrophosphatase</fullName>
        <ecNumber evidence="10">3.6.1.66</ecNumber>
    </recommendedName>
    <alternativeName>
        <fullName evidence="10">Non-canonical purine NTP pyrophosphatase</fullName>
    </alternativeName>
    <alternativeName>
        <fullName evidence="10">Non-standard purine NTP pyrophosphatase</fullName>
    </alternativeName>
    <alternativeName>
        <fullName evidence="10">Nucleoside-triphosphate diphosphatase</fullName>
    </alternativeName>
    <alternativeName>
        <fullName evidence="10">Nucleoside-triphosphate pyrophosphatase</fullName>
        <shortName evidence="10">NTPase</shortName>
    </alternativeName>
</protein>
<keyword evidence="7 10" id="KW-0546">Nucleotide metabolism</keyword>
<comment type="function">
    <text evidence="10">Pyrophosphatase that catalyzes the hydrolysis of nucleoside triphosphates to their monophosphate derivatives, with a high preference for the non-canonical purine nucleotides XTP (xanthosine triphosphate), dITP (deoxyinosine triphosphate) and ITP. Seems to function as a house-cleaning enzyme that removes non-canonical purine nucleotides from the nucleotide pool, thus preventing their incorporation into DNA/RNA and avoiding chromosomal lesions.</text>
</comment>
<dbReference type="SUPFAM" id="SSF52972">
    <property type="entry name" value="ITPase-like"/>
    <property type="match status" value="1"/>
</dbReference>
<keyword evidence="4 10" id="KW-0547">Nucleotide-binding</keyword>
<evidence type="ECO:0000256" key="3">
    <source>
        <dbReference type="ARBA" id="ARBA00022723"/>
    </source>
</evidence>
<name>A0A1G6P054_9BACT</name>
<feature type="binding site" evidence="10">
    <location>
        <position position="68"/>
    </location>
    <ligand>
        <name>Mg(2+)</name>
        <dbReference type="ChEBI" id="CHEBI:18420"/>
    </ligand>
</feature>
<dbReference type="GO" id="GO:0009146">
    <property type="term" value="P:purine nucleoside triphosphate catabolic process"/>
    <property type="evidence" value="ECO:0007669"/>
    <property type="project" value="UniProtKB-UniRule"/>
</dbReference>
<dbReference type="InterPro" id="IPR020922">
    <property type="entry name" value="dITP/XTP_pyrophosphatase"/>
</dbReference>
<dbReference type="CDD" id="cd00515">
    <property type="entry name" value="HAM1"/>
    <property type="match status" value="1"/>
</dbReference>
<feature type="active site" description="Proton acceptor" evidence="10">
    <location>
        <position position="68"/>
    </location>
</feature>
<comment type="caution">
    <text evidence="10">Lacks conserved residue(s) required for the propagation of feature annotation.</text>
</comment>
<evidence type="ECO:0000313" key="13">
    <source>
        <dbReference type="Proteomes" id="UP000199452"/>
    </source>
</evidence>
<dbReference type="Pfam" id="PF01725">
    <property type="entry name" value="Ham1p_like"/>
    <property type="match status" value="1"/>
</dbReference>
<comment type="catalytic activity">
    <reaction evidence="8 10">
        <text>dITP + H2O = dIMP + diphosphate + H(+)</text>
        <dbReference type="Rhea" id="RHEA:28342"/>
        <dbReference type="ChEBI" id="CHEBI:15377"/>
        <dbReference type="ChEBI" id="CHEBI:15378"/>
        <dbReference type="ChEBI" id="CHEBI:33019"/>
        <dbReference type="ChEBI" id="CHEBI:61194"/>
        <dbReference type="ChEBI" id="CHEBI:61382"/>
        <dbReference type="EC" id="3.6.1.66"/>
    </reaction>
</comment>
<dbReference type="PANTHER" id="PTHR11067:SF9">
    <property type="entry name" value="INOSINE TRIPHOSPHATE PYROPHOSPHATASE"/>
    <property type="match status" value="1"/>
</dbReference>
<evidence type="ECO:0000256" key="9">
    <source>
        <dbReference type="ARBA" id="ARBA00052017"/>
    </source>
</evidence>
<dbReference type="HAMAP" id="MF_01405">
    <property type="entry name" value="Non_canon_purine_NTPase"/>
    <property type="match status" value="1"/>
</dbReference>
<comment type="similarity">
    <text evidence="1 10 11">Belongs to the HAM1 NTPase family.</text>
</comment>
<evidence type="ECO:0000256" key="5">
    <source>
        <dbReference type="ARBA" id="ARBA00022801"/>
    </source>
</evidence>
<dbReference type="GO" id="GO:0000166">
    <property type="term" value="F:nucleotide binding"/>
    <property type="evidence" value="ECO:0007669"/>
    <property type="project" value="UniProtKB-KW"/>
</dbReference>
<evidence type="ECO:0000256" key="8">
    <source>
        <dbReference type="ARBA" id="ARBA00051875"/>
    </source>
</evidence>
<feature type="binding site" evidence="10">
    <location>
        <position position="171"/>
    </location>
    <ligand>
        <name>substrate</name>
    </ligand>
</feature>
<dbReference type="GO" id="GO:0035870">
    <property type="term" value="F:dITP diphosphatase activity"/>
    <property type="evidence" value="ECO:0007669"/>
    <property type="project" value="UniProtKB-UniRule"/>
</dbReference>
<dbReference type="InterPro" id="IPR029001">
    <property type="entry name" value="ITPase-like_fam"/>
</dbReference>
<evidence type="ECO:0000256" key="7">
    <source>
        <dbReference type="ARBA" id="ARBA00023080"/>
    </source>
</evidence>
<dbReference type="STRING" id="1640674.SAMN05216323_104720"/>
<evidence type="ECO:0000256" key="1">
    <source>
        <dbReference type="ARBA" id="ARBA00008023"/>
    </source>
</evidence>
<keyword evidence="5 10" id="KW-0378">Hydrolase</keyword>
<organism evidence="12 13">
    <name type="scientific">Williamwhitmania taraxaci</name>
    <dbReference type="NCBI Taxonomy" id="1640674"/>
    <lineage>
        <taxon>Bacteria</taxon>
        <taxon>Pseudomonadati</taxon>
        <taxon>Bacteroidota</taxon>
        <taxon>Bacteroidia</taxon>
        <taxon>Bacteroidales</taxon>
        <taxon>Williamwhitmaniaceae</taxon>
        <taxon>Williamwhitmania</taxon>
    </lineage>
</organism>
<comment type="catalytic activity">
    <reaction evidence="10">
        <text>ITP + H2O = IMP + diphosphate + H(+)</text>
        <dbReference type="Rhea" id="RHEA:29399"/>
        <dbReference type="ChEBI" id="CHEBI:15377"/>
        <dbReference type="ChEBI" id="CHEBI:15378"/>
        <dbReference type="ChEBI" id="CHEBI:33019"/>
        <dbReference type="ChEBI" id="CHEBI:58053"/>
        <dbReference type="ChEBI" id="CHEBI:61402"/>
        <dbReference type="EC" id="3.6.1.66"/>
    </reaction>
</comment>
<feature type="binding site" evidence="10">
    <location>
        <position position="69"/>
    </location>
    <ligand>
        <name>substrate</name>
    </ligand>
</feature>
<dbReference type="FunFam" id="3.90.950.10:FF:000001">
    <property type="entry name" value="dITP/XTP pyrophosphatase"/>
    <property type="match status" value="1"/>
</dbReference>
<dbReference type="NCBIfam" id="TIGR00042">
    <property type="entry name" value="RdgB/HAM1 family non-canonical purine NTP pyrophosphatase"/>
    <property type="match status" value="1"/>
</dbReference>
<evidence type="ECO:0000256" key="4">
    <source>
        <dbReference type="ARBA" id="ARBA00022741"/>
    </source>
</evidence>
<sequence>MRIVFATQNQNKLREVQALLGDNFQLVDLTQLNFHDDIPENQPTIRGNASEKAWFIYNKFGISCFADDTGLEIDALNGAPGVYSARYAGPGRDAHDNLLKVLSEMKDSKNRDARFKTILSLILDGKEFFFEGIVQGKILEREKGIDGFGYDPIFVPNGYEQTFAEMPLALKNEISHRGIAFKALNNYLKQNSIR</sequence>
<evidence type="ECO:0000313" key="12">
    <source>
        <dbReference type="EMBL" id="SDC73429.1"/>
    </source>
</evidence>
<gene>
    <name evidence="12" type="ORF">SAMN05216323_104720</name>
</gene>
<dbReference type="GO" id="GO:0005829">
    <property type="term" value="C:cytosol"/>
    <property type="evidence" value="ECO:0007669"/>
    <property type="project" value="TreeGrafter"/>
</dbReference>
<dbReference type="GO" id="GO:0046872">
    <property type="term" value="F:metal ion binding"/>
    <property type="evidence" value="ECO:0007669"/>
    <property type="project" value="UniProtKB-KW"/>
</dbReference>
<comment type="subunit">
    <text evidence="2 10">Homodimer.</text>
</comment>
<dbReference type="GO" id="GO:0009117">
    <property type="term" value="P:nucleotide metabolic process"/>
    <property type="evidence" value="ECO:0007669"/>
    <property type="project" value="UniProtKB-KW"/>
</dbReference>
<dbReference type="OrthoDB" id="9807456at2"/>
<feature type="binding site" evidence="10">
    <location>
        <begin position="176"/>
        <end position="177"/>
    </location>
    <ligand>
        <name>substrate</name>
    </ligand>
</feature>
<comment type="catalytic activity">
    <reaction evidence="9 10">
        <text>XTP + H2O = XMP + diphosphate + H(+)</text>
        <dbReference type="Rhea" id="RHEA:28610"/>
        <dbReference type="ChEBI" id="CHEBI:15377"/>
        <dbReference type="ChEBI" id="CHEBI:15378"/>
        <dbReference type="ChEBI" id="CHEBI:33019"/>
        <dbReference type="ChEBI" id="CHEBI:57464"/>
        <dbReference type="ChEBI" id="CHEBI:61314"/>
        <dbReference type="EC" id="3.6.1.66"/>
    </reaction>
</comment>
<dbReference type="GO" id="GO:0036222">
    <property type="term" value="F:XTP diphosphatase activity"/>
    <property type="evidence" value="ECO:0007669"/>
    <property type="project" value="UniProtKB-UniRule"/>
</dbReference>
<keyword evidence="6 10" id="KW-0460">Magnesium</keyword>
<dbReference type="RefSeq" id="WP_092439352.1">
    <property type="nucleotide sequence ID" value="NZ_FMYP01000047.1"/>
</dbReference>
<accession>A0A1G6P054</accession>
<keyword evidence="13" id="KW-1185">Reference proteome</keyword>
<dbReference type="GO" id="GO:0036220">
    <property type="term" value="F:ITP diphosphatase activity"/>
    <property type="evidence" value="ECO:0007669"/>
    <property type="project" value="UniProtKB-UniRule"/>
</dbReference>
<dbReference type="GO" id="GO:0017111">
    <property type="term" value="F:ribonucleoside triphosphate phosphatase activity"/>
    <property type="evidence" value="ECO:0007669"/>
    <property type="project" value="InterPro"/>
</dbReference>
<evidence type="ECO:0000256" key="2">
    <source>
        <dbReference type="ARBA" id="ARBA00011738"/>
    </source>
</evidence>
<evidence type="ECO:0000256" key="6">
    <source>
        <dbReference type="ARBA" id="ARBA00022842"/>
    </source>
</evidence>
<feature type="binding site" evidence="10">
    <location>
        <begin position="7"/>
        <end position="12"/>
    </location>
    <ligand>
        <name>substrate</name>
    </ligand>
</feature>
<dbReference type="Gene3D" id="3.90.950.10">
    <property type="match status" value="1"/>
</dbReference>
<dbReference type="AlphaFoldDB" id="A0A1G6P054"/>
<dbReference type="InterPro" id="IPR002637">
    <property type="entry name" value="RdgB/HAM1"/>
</dbReference>
<reference evidence="12 13" key="1">
    <citation type="submission" date="2016-09" db="EMBL/GenBank/DDBJ databases">
        <authorList>
            <person name="Capua I."/>
            <person name="De Benedictis P."/>
            <person name="Joannis T."/>
            <person name="Lombin L.H."/>
            <person name="Cattoli G."/>
        </authorList>
    </citation>
    <scope>NUCLEOTIDE SEQUENCE [LARGE SCALE GENOMIC DNA]</scope>
    <source>
        <strain evidence="12 13">A7P-90m</strain>
    </source>
</reference>